<organism evidence="9 10">
    <name type="scientific">Caenispirillum salinarum AK4</name>
    <dbReference type="NCBI Taxonomy" id="1238182"/>
    <lineage>
        <taxon>Bacteria</taxon>
        <taxon>Pseudomonadati</taxon>
        <taxon>Pseudomonadota</taxon>
        <taxon>Alphaproteobacteria</taxon>
        <taxon>Rhodospirillales</taxon>
        <taxon>Novispirillaceae</taxon>
        <taxon>Caenispirillum</taxon>
    </lineage>
</organism>
<dbReference type="EMBL" id="ANHY01000007">
    <property type="protein sequence ID" value="EKV30899.1"/>
    <property type="molecule type" value="Genomic_DNA"/>
</dbReference>
<feature type="transmembrane region" description="Helical" evidence="7">
    <location>
        <begin position="12"/>
        <end position="30"/>
    </location>
</feature>
<dbReference type="RefSeq" id="WP_009540344.1">
    <property type="nucleotide sequence ID" value="NZ_ANHY01000007.1"/>
</dbReference>
<dbReference type="GO" id="GO:0055085">
    <property type="term" value="P:transmembrane transport"/>
    <property type="evidence" value="ECO:0007669"/>
    <property type="project" value="InterPro"/>
</dbReference>
<evidence type="ECO:0000256" key="6">
    <source>
        <dbReference type="ARBA" id="ARBA00023136"/>
    </source>
</evidence>
<evidence type="ECO:0000313" key="9">
    <source>
        <dbReference type="EMBL" id="EKV30899.1"/>
    </source>
</evidence>
<comment type="subcellular location">
    <subcellularLocation>
        <location evidence="1 7">Cell membrane</location>
        <topology evidence="1 7">Multi-pass membrane protein</topology>
    </subcellularLocation>
</comment>
<evidence type="ECO:0000256" key="7">
    <source>
        <dbReference type="RuleBase" id="RU363032"/>
    </source>
</evidence>
<dbReference type="PANTHER" id="PTHR30151">
    <property type="entry name" value="ALKANE SULFONATE ABC TRANSPORTER-RELATED, MEMBRANE SUBUNIT"/>
    <property type="match status" value="1"/>
</dbReference>
<feature type="transmembrane region" description="Helical" evidence="7">
    <location>
        <begin position="124"/>
        <end position="143"/>
    </location>
</feature>
<comment type="similarity">
    <text evidence="7">Belongs to the binding-protein-dependent transport system permease family.</text>
</comment>
<sequence length="256" mass="27522">MSRDGLQRLGRTVVTVAVLLGLWQIAFHLTGERRFLLPSPAQTLEVLVERHVQILEHAGVTFAEILLGLGLGCVLGVGTALLLASFRPVRRWLMPVLVVSQAIPVFAIAPLLVLWLGYGLGSKVAMATLIIYFPVTAAFFDGLRRTDPGWMDLARVMGGGRFATLRHIRLPAALPAFASGLRVATAVAPIGAVVGEWVGSSAGLGYLMLQANARMQVPMMFAALFVLAVFAVALYTAVDVLLRRALPWVPDDGRTS</sequence>
<evidence type="ECO:0000256" key="1">
    <source>
        <dbReference type="ARBA" id="ARBA00004651"/>
    </source>
</evidence>
<keyword evidence="2 7" id="KW-0813">Transport</keyword>
<dbReference type="AlphaFoldDB" id="K9H1F4"/>
<keyword evidence="3" id="KW-1003">Cell membrane</keyword>
<evidence type="ECO:0000259" key="8">
    <source>
        <dbReference type="PROSITE" id="PS50928"/>
    </source>
</evidence>
<evidence type="ECO:0000313" key="10">
    <source>
        <dbReference type="Proteomes" id="UP000009881"/>
    </source>
</evidence>
<dbReference type="OrthoDB" id="9786495at2"/>
<feature type="transmembrane region" description="Helical" evidence="7">
    <location>
        <begin position="217"/>
        <end position="238"/>
    </location>
</feature>
<dbReference type="eggNOG" id="COG0600">
    <property type="taxonomic scope" value="Bacteria"/>
</dbReference>
<keyword evidence="6 7" id="KW-0472">Membrane</keyword>
<dbReference type="SUPFAM" id="SSF161098">
    <property type="entry name" value="MetI-like"/>
    <property type="match status" value="1"/>
</dbReference>
<dbReference type="PROSITE" id="PS50928">
    <property type="entry name" value="ABC_TM1"/>
    <property type="match status" value="1"/>
</dbReference>
<dbReference type="InterPro" id="IPR035906">
    <property type="entry name" value="MetI-like_sf"/>
</dbReference>
<feature type="domain" description="ABC transmembrane type-1" evidence="8">
    <location>
        <begin position="58"/>
        <end position="242"/>
    </location>
</feature>
<accession>K9H1F4</accession>
<dbReference type="InterPro" id="IPR000515">
    <property type="entry name" value="MetI-like"/>
</dbReference>
<protein>
    <submittedName>
        <fullName evidence="9">Hydroxymethylpyrimidine ABC transporter, transmembrane component</fullName>
    </submittedName>
</protein>
<proteinExistence type="inferred from homology"/>
<evidence type="ECO:0000256" key="4">
    <source>
        <dbReference type="ARBA" id="ARBA00022692"/>
    </source>
</evidence>
<dbReference type="CDD" id="cd06261">
    <property type="entry name" value="TM_PBP2"/>
    <property type="match status" value="1"/>
</dbReference>
<feature type="transmembrane region" description="Helical" evidence="7">
    <location>
        <begin position="96"/>
        <end position="118"/>
    </location>
</feature>
<name>K9H1F4_9PROT</name>
<reference evidence="9 10" key="1">
    <citation type="journal article" date="2013" name="Genome Announc.">
        <title>Draft Genome Sequence of an Alphaproteobacterium, Caenispirillum salinarum AK4(T), Isolated from a Solar Saltern.</title>
        <authorList>
            <person name="Khatri I."/>
            <person name="Singh A."/>
            <person name="Korpole S."/>
            <person name="Pinnaka A.K."/>
            <person name="Subramanian S."/>
        </authorList>
    </citation>
    <scope>NUCLEOTIDE SEQUENCE [LARGE SCALE GENOMIC DNA]</scope>
    <source>
        <strain evidence="9 10">AK4</strain>
    </source>
</reference>
<evidence type="ECO:0000256" key="2">
    <source>
        <dbReference type="ARBA" id="ARBA00022448"/>
    </source>
</evidence>
<gene>
    <name evidence="9" type="ORF">C882_4236</name>
</gene>
<keyword evidence="4 7" id="KW-0812">Transmembrane</keyword>
<comment type="caution">
    <text evidence="9">The sequence shown here is derived from an EMBL/GenBank/DDBJ whole genome shotgun (WGS) entry which is preliminary data.</text>
</comment>
<dbReference type="GO" id="GO:0005886">
    <property type="term" value="C:plasma membrane"/>
    <property type="evidence" value="ECO:0007669"/>
    <property type="project" value="UniProtKB-SubCell"/>
</dbReference>
<feature type="transmembrane region" description="Helical" evidence="7">
    <location>
        <begin position="65"/>
        <end position="84"/>
    </location>
</feature>
<dbReference type="Gene3D" id="1.10.3720.10">
    <property type="entry name" value="MetI-like"/>
    <property type="match status" value="1"/>
</dbReference>
<evidence type="ECO:0000256" key="3">
    <source>
        <dbReference type="ARBA" id="ARBA00022475"/>
    </source>
</evidence>
<evidence type="ECO:0000256" key="5">
    <source>
        <dbReference type="ARBA" id="ARBA00022989"/>
    </source>
</evidence>
<dbReference type="Proteomes" id="UP000009881">
    <property type="component" value="Unassembled WGS sequence"/>
</dbReference>
<keyword evidence="10" id="KW-1185">Reference proteome</keyword>
<dbReference type="PATRIC" id="fig|1238182.3.peg.1898"/>
<dbReference type="PANTHER" id="PTHR30151:SF20">
    <property type="entry name" value="ABC TRANSPORTER PERMEASE PROTEIN HI_0355-RELATED"/>
    <property type="match status" value="1"/>
</dbReference>
<keyword evidence="5 7" id="KW-1133">Transmembrane helix</keyword>
<dbReference type="Pfam" id="PF00528">
    <property type="entry name" value="BPD_transp_1"/>
    <property type="match status" value="1"/>
</dbReference>
<dbReference type="STRING" id="1238182.C882_4236"/>